<gene>
    <name evidence="1" type="ORF">AWU65_03380</name>
</gene>
<protein>
    <submittedName>
        <fullName evidence="1">Uncharacterized protein</fullName>
    </submittedName>
</protein>
<organism evidence="1 2">
    <name type="scientific">Paenibacillus glucanolyticus</name>
    <dbReference type="NCBI Taxonomy" id="59843"/>
    <lineage>
        <taxon>Bacteria</taxon>
        <taxon>Bacillati</taxon>
        <taxon>Bacillota</taxon>
        <taxon>Bacilli</taxon>
        <taxon>Bacillales</taxon>
        <taxon>Paenibacillaceae</taxon>
        <taxon>Paenibacillus</taxon>
    </lineage>
</organism>
<sequence length="77" mass="9200">MSRYVIKVGNQYIKWANILSVEGVVRIGKVGEYTDNLIEAKVFDEFDKEEDLEAWEEFYETKHGDQFEYKEIEFVLK</sequence>
<dbReference type="Proteomes" id="UP000076796">
    <property type="component" value="Unassembled WGS sequence"/>
</dbReference>
<dbReference type="RefSeq" id="WP_063477541.1">
    <property type="nucleotide sequence ID" value="NZ_JBCMWP010000019.1"/>
</dbReference>
<accession>A0A163GLW8</accession>
<name>A0A163GLW8_9BACL</name>
<reference evidence="1" key="1">
    <citation type="journal article" date="2016" name="Genome Announc.">
        <title>Draft genomes of two strains of Paenibacillus glucanolyticus with capability to degrade lignocellulose.</title>
        <authorList>
            <person name="Mathews S.L."/>
            <person name="Pawlak J."/>
            <person name="Grunden A.M."/>
        </authorList>
    </citation>
    <scope>NUCLEOTIDE SEQUENCE [LARGE SCALE GENOMIC DNA]</scope>
    <source>
        <strain evidence="1">SLM1</strain>
    </source>
</reference>
<comment type="caution">
    <text evidence="1">The sequence shown here is derived from an EMBL/GenBank/DDBJ whole genome shotgun (WGS) entry which is preliminary data.</text>
</comment>
<proteinExistence type="predicted"/>
<evidence type="ECO:0000313" key="1">
    <source>
        <dbReference type="EMBL" id="KZS45037.1"/>
    </source>
</evidence>
<dbReference type="EMBL" id="LWMH01000001">
    <property type="protein sequence ID" value="KZS45037.1"/>
    <property type="molecule type" value="Genomic_DNA"/>
</dbReference>
<dbReference type="AlphaFoldDB" id="A0A163GLW8"/>
<keyword evidence="2" id="KW-1185">Reference proteome</keyword>
<evidence type="ECO:0000313" key="2">
    <source>
        <dbReference type="Proteomes" id="UP000076796"/>
    </source>
</evidence>